<evidence type="ECO:0000259" key="3">
    <source>
        <dbReference type="Pfam" id="PF00685"/>
    </source>
</evidence>
<dbReference type="EMBL" id="GEZM01037764">
    <property type="protein sequence ID" value="JAV81949.1"/>
    <property type="molecule type" value="Transcribed_RNA"/>
</dbReference>
<dbReference type="GO" id="GO:0008146">
    <property type="term" value="F:sulfotransferase activity"/>
    <property type="evidence" value="ECO:0007669"/>
    <property type="project" value="InterPro"/>
</dbReference>
<evidence type="ECO:0000256" key="1">
    <source>
        <dbReference type="ARBA" id="ARBA00005771"/>
    </source>
</evidence>
<feature type="domain" description="Sulfotransferase" evidence="3">
    <location>
        <begin position="1"/>
        <end position="96"/>
    </location>
</feature>
<dbReference type="PANTHER" id="PTHR11783">
    <property type="entry name" value="SULFOTRANSFERASE SULT"/>
    <property type="match status" value="1"/>
</dbReference>
<sequence>MKKNLKSEIVRVSQFLEEKPLTDDELTLIGRRLDFNFMKNNPSVNHQCFSDEMKRKNHQLEGDFMKSGSVGGYKREMTDEMVQKFDRWIEENITDTELYEKYWFGA</sequence>
<protein>
    <recommendedName>
        <fullName evidence="3">Sulfotransferase domain-containing protein</fullName>
    </recommendedName>
</protein>
<proteinExistence type="inferred from homology"/>
<dbReference type="AlphaFoldDB" id="A0A1Y1M845"/>
<dbReference type="InterPro" id="IPR027417">
    <property type="entry name" value="P-loop_NTPase"/>
</dbReference>
<name>A0A1Y1M845_PHOPY</name>
<evidence type="ECO:0000313" key="4">
    <source>
        <dbReference type="EMBL" id="JAV81952.1"/>
    </source>
</evidence>
<dbReference type="Pfam" id="PF00685">
    <property type="entry name" value="Sulfotransfer_1"/>
    <property type="match status" value="1"/>
</dbReference>
<dbReference type="Gene3D" id="3.40.50.300">
    <property type="entry name" value="P-loop containing nucleotide triphosphate hydrolases"/>
    <property type="match status" value="1"/>
</dbReference>
<reference evidence="4" key="1">
    <citation type="journal article" date="2016" name="Sci. Rep.">
        <title>Molecular characterization of firefly nuptial gifts: a multi-omics approach sheds light on postcopulatory sexual selection.</title>
        <authorList>
            <person name="Al-Wathiqui N."/>
            <person name="Fallon T.R."/>
            <person name="South A."/>
            <person name="Weng J.K."/>
            <person name="Lewis S.M."/>
        </authorList>
    </citation>
    <scope>NUCLEOTIDE SEQUENCE</scope>
</reference>
<dbReference type="SUPFAM" id="SSF52540">
    <property type="entry name" value="P-loop containing nucleoside triphosphate hydrolases"/>
    <property type="match status" value="1"/>
</dbReference>
<comment type="similarity">
    <text evidence="1">Belongs to the sulfotransferase 1 family.</text>
</comment>
<keyword evidence="2" id="KW-0808">Transferase</keyword>
<dbReference type="InterPro" id="IPR000863">
    <property type="entry name" value="Sulfotransferase_dom"/>
</dbReference>
<evidence type="ECO:0000256" key="2">
    <source>
        <dbReference type="ARBA" id="ARBA00022679"/>
    </source>
</evidence>
<accession>A0A1Y1M845</accession>
<dbReference type="EMBL" id="GEZM01037762">
    <property type="protein sequence ID" value="JAV81952.1"/>
    <property type="molecule type" value="Transcribed_RNA"/>
</dbReference>
<organism evidence="4">
    <name type="scientific">Photinus pyralis</name>
    <name type="common">Common eastern firefly</name>
    <name type="synonym">Lampyris pyralis</name>
    <dbReference type="NCBI Taxonomy" id="7054"/>
    <lineage>
        <taxon>Eukaryota</taxon>
        <taxon>Metazoa</taxon>
        <taxon>Ecdysozoa</taxon>
        <taxon>Arthropoda</taxon>
        <taxon>Hexapoda</taxon>
        <taxon>Insecta</taxon>
        <taxon>Pterygota</taxon>
        <taxon>Neoptera</taxon>
        <taxon>Endopterygota</taxon>
        <taxon>Coleoptera</taxon>
        <taxon>Polyphaga</taxon>
        <taxon>Elateriformia</taxon>
        <taxon>Elateroidea</taxon>
        <taxon>Lampyridae</taxon>
        <taxon>Lampyrinae</taxon>
        <taxon>Photinus</taxon>
    </lineage>
</organism>